<evidence type="ECO:0000313" key="1">
    <source>
        <dbReference type="EMBL" id="KWZ38337.1"/>
    </source>
</evidence>
<dbReference type="EMBL" id="LNJQ01000004">
    <property type="protein sequence ID" value="KWZ38337.1"/>
    <property type="molecule type" value="Genomic_DNA"/>
</dbReference>
<comment type="caution">
    <text evidence="1">The sequence shown here is derived from an EMBL/GenBank/DDBJ whole genome shotgun (WGS) entry which is preliminary data.</text>
</comment>
<protein>
    <submittedName>
        <fullName evidence="1">Uncharacterized protein</fullName>
    </submittedName>
</protein>
<organism evidence="1 2">
    <name type="scientific">Burkholderia savannae</name>
    <dbReference type="NCBI Taxonomy" id="1637837"/>
    <lineage>
        <taxon>Bacteria</taxon>
        <taxon>Pseudomonadati</taxon>
        <taxon>Pseudomonadota</taxon>
        <taxon>Betaproteobacteria</taxon>
        <taxon>Burkholderiales</taxon>
        <taxon>Burkholderiaceae</taxon>
        <taxon>Burkholderia</taxon>
        <taxon>pseudomallei group</taxon>
    </lineage>
</organism>
<keyword evidence="2" id="KW-1185">Reference proteome</keyword>
<sequence>MRIAIISLAHLVSVRVDAGVFAGIRRLVQRRAASRAMRYGALRPHRACRSIESTWPNQQSRID</sequence>
<reference evidence="1 2" key="1">
    <citation type="submission" date="2015-11" db="EMBL/GenBank/DDBJ databases">
        <authorList>
            <person name="Sahl J."/>
            <person name="Wagner D."/>
            <person name="Keim P."/>
        </authorList>
    </citation>
    <scope>NUCLEOTIDE SEQUENCE [LARGE SCALE GENOMIC DNA]</scope>
    <source>
        <strain evidence="1 2">BDU18</strain>
    </source>
</reference>
<name>A0ABR5T537_9BURK</name>
<dbReference type="Proteomes" id="UP000070255">
    <property type="component" value="Unassembled WGS sequence"/>
</dbReference>
<accession>A0ABR5T537</accession>
<evidence type="ECO:0000313" key="2">
    <source>
        <dbReference type="Proteomes" id="UP000070255"/>
    </source>
</evidence>
<gene>
    <name evidence="1" type="ORF">WS72_26140</name>
</gene>
<proteinExistence type="predicted"/>